<feature type="region of interest" description="Disordered" evidence="1">
    <location>
        <begin position="399"/>
        <end position="439"/>
    </location>
</feature>
<dbReference type="AlphaFoldDB" id="A0A084WTS7"/>
<feature type="region of interest" description="Disordered" evidence="1">
    <location>
        <begin position="201"/>
        <end position="363"/>
    </location>
</feature>
<feature type="compositionally biased region" description="Basic and acidic residues" evidence="1">
    <location>
        <begin position="106"/>
        <end position="120"/>
    </location>
</feature>
<accession>A0A084WTS7</accession>
<dbReference type="EMBL" id="KE525420">
    <property type="protein sequence ID" value="KFB53621.1"/>
    <property type="molecule type" value="Genomic_DNA"/>
</dbReference>
<feature type="compositionally biased region" description="Basic residues" evidence="1">
    <location>
        <begin position="249"/>
        <end position="258"/>
    </location>
</feature>
<feature type="region of interest" description="Disordered" evidence="1">
    <location>
        <begin position="521"/>
        <end position="564"/>
    </location>
</feature>
<feature type="compositionally biased region" description="Basic and acidic residues" evidence="1">
    <location>
        <begin position="399"/>
        <end position="412"/>
    </location>
</feature>
<feature type="compositionally biased region" description="Polar residues" evidence="1">
    <location>
        <begin position="543"/>
        <end position="554"/>
    </location>
</feature>
<proteinExistence type="predicted"/>
<dbReference type="OrthoDB" id="7791654at2759"/>
<feature type="compositionally biased region" description="Acidic residues" evidence="1">
    <location>
        <begin position="51"/>
        <end position="73"/>
    </location>
</feature>
<dbReference type="GO" id="GO:0003677">
    <property type="term" value="F:DNA binding"/>
    <property type="evidence" value="ECO:0007669"/>
    <property type="project" value="InterPro"/>
</dbReference>
<feature type="compositionally biased region" description="Polar residues" evidence="1">
    <location>
        <begin position="607"/>
        <end position="621"/>
    </location>
</feature>
<gene>
    <name evidence="2" type="ORF">ZHAS_00021862</name>
</gene>
<sequence length="838" mass="93514">MPRIKKKVDVSVSGPPPPNLSESLTAGRSRRTIKPNPKYLNDEMVVPPSKDEEDSLEGSDMSEGDYEIDEDDLDHLIVRKSVASSSTPQMGGSVPKRRGRPPKNPDAPRTEPVKNLRKEMMKKMDVKTISISKSRHMMAQMMRDGRRKLEMSVDSVESDSADYMEEEKLDQSTDDADDMRQSQQGNITVYKKHLGGKTILERRGSGATKSSVGIKMAAGTTEEDEDDDFYNDSDAKTNQAEQVVPAKRPVGRPRKHPVKQQTSLYNRRVLLPGMKNASLGGQTLKRKAAANDSDYEEKRESQQSKMLRRSYGLKHVNSSQNQSQDTDTDENADAEQSDGNNKRRERSFAMVSRGPGRVSKNSYYMMNKKKQKLLEESRMGRLGDQSPTITYVSVKDIMKKSKSSSDNRRTVEQEEDSDEASEMEEENVGENDESAQSKTNNQLVATILERKRPIAIENLQDARRRVRQSELLGRKKKDPADKQQQQQRVRDLGVSEILTEDDIVDFEDMLQKNIVSANKSSRVATGAGGGPGARKTLGKLSPERQNQPQRQSAGATMGLKRSSQPPRILNATMKLGDGRTLSKLSATSGNNHYSIDLADPDNNVKLISSPENSPNKRQTAGATPAGGNVVRVLGNTRPEMVRDNQRLSGGSEFRKKKVTCFERWYVVNCRFADTAPKKQSFALSMIELGNIAASIKLPSDEWSLRTVLEKRKTPPAEGDEVFTGEVQDDVIAEDEKPNYEPHRIMFRRKAHSPGRFNVQYDRTVIFRQDCYSINVDGQACRLLASPVVLESVEDIEVLLCIVDHIDLKNGCVEVIPTLRSAPDSIAKRTPMGVKAVAV</sequence>
<feature type="region of interest" description="Disordered" evidence="1">
    <location>
        <begin position="469"/>
        <end position="490"/>
    </location>
</feature>
<feature type="region of interest" description="Disordered" evidence="1">
    <location>
        <begin position="1"/>
        <end position="120"/>
    </location>
</feature>
<name>A0A084WTS7_ANOSI</name>
<feature type="compositionally biased region" description="Acidic residues" evidence="1">
    <location>
        <begin position="221"/>
        <end position="231"/>
    </location>
</feature>
<dbReference type="Proteomes" id="UP000030765">
    <property type="component" value="Unassembled WGS sequence"/>
</dbReference>
<feature type="compositionally biased region" description="Acidic residues" evidence="1">
    <location>
        <begin position="156"/>
        <end position="177"/>
    </location>
</feature>
<reference evidence="2 4" key="1">
    <citation type="journal article" date="2014" name="BMC Genomics">
        <title>Genome sequence of Anopheles sinensis provides insight into genetics basis of mosquito competence for malaria parasites.</title>
        <authorList>
            <person name="Zhou D."/>
            <person name="Zhang D."/>
            <person name="Ding G."/>
            <person name="Shi L."/>
            <person name="Hou Q."/>
            <person name="Ye Y."/>
            <person name="Xu Y."/>
            <person name="Zhou H."/>
            <person name="Xiong C."/>
            <person name="Li S."/>
            <person name="Yu J."/>
            <person name="Hong S."/>
            <person name="Yu X."/>
            <person name="Zou P."/>
            <person name="Chen C."/>
            <person name="Chang X."/>
            <person name="Wang W."/>
            <person name="Lv Y."/>
            <person name="Sun Y."/>
            <person name="Ma L."/>
            <person name="Shen B."/>
            <person name="Zhu C."/>
        </authorList>
    </citation>
    <scope>NUCLEOTIDE SEQUENCE [LARGE SCALE GENOMIC DNA]</scope>
</reference>
<keyword evidence="4" id="KW-1185">Reference proteome</keyword>
<feature type="region of interest" description="Disordered" evidence="1">
    <location>
        <begin position="145"/>
        <end position="181"/>
    </location>
</feature>
<dbReference type="EnsemblMetazoa" id="ASIC021862-RA">
    <property type="protein sequence ID" value="ASIC021862-PA"/>
    <property type="gene ID" value="ASIC021862"/>
</dbReference>
<feature type="region of interest" description="Disordered" evidence="1">
    <location>
        <begin position="607"/>
        <end position="628"/>
    </location>
</feature>
<evidence type="ECO:0000313" key="2">
    <source>
        <dbReference type="EMBL" id="KFB53621.1"/>
    </source>
</evidence>
<organism evidence="2">
    <name type="scientific">Anopheles sinensis</name>
    <name type="common">Mosquito</name>
    <dbReference type="NCBI Taxonomy" id="74873"/>
    <lineage>
        <taxon>Eukaryota</taxon>
        <taxon>Metazoa</taxon>
        <taxon>Ecdysozoa</taxon>
        <taxon>Arthropoda</taxon>
        <taxon>Hexapoda</taxon>
        <taxon>Insecta</taxon>
        <taxon>Pterygota</taxon>
        <taxon>Neoptera</taxon>
        <taxon>Endopterygota</taxon>
        <taxon>Diptera</taxon>
        <taxon>Nematocera</taxon>
        <taxon>Culicoidea</taxon>
        <taxon>Culicidae</taxon>
        <taxon>Anophelinae</taxon>
        <taxon>Anopheles</taxon>
    </lineage>
</organism>
<evidence type="ECO:0000313" key="4">
    <source>
        <dbReference type="Proteomes" id="UP000030765"/>
    </source>
</evidence>
<dbReference type="OMA" id="KCRVPYD"/>
<dbReference type="SMART" id="SM00384">
    <property type="entry name" value="AT_hook"/>
    <property type="match status" value="2"/>
</dbReference>
<evidence type="ECO:0000256" key="1">
    <source>
        <dbReference type="SAM" id="MobiDB-lite"/>
    </source>
</evidence>
<feature type="compositionally biased region" description="Acidic residues" evidence="1">
    <location>
        <begin position="326"/>
        <end position="336"/>
    </location>
</feature>
<protein>
    <submittedName>
        <fullName evidence="2">AGAP002607-PA-like protein</fullName>
    </submittedName>
</protein>
<feature type="compositionally biased region" description="Polar residues" evidence="1">
    <location>
        <begin position="316"/>
        <end position="325"/>
    </location>
</feature>
<evidence type="ECO:0000313" key="3">
    <source>
        <dbReference type="EnsemblMetazoa" id="ASIC021862-PA"/>
    </source>
</evidence>
<feature type="compositionally biased region" description="Acidic residues" evidence="1">
    <location>
        <begin position="413"/>
        <end position="433"/>
    </location>
</feature>
<dbReference type="InterPro" id="IPR017956">
    <property type="entry name" value="AT_hook_DNA-bd_motif"/>
</dbReference>
<reference evidence="3" key="2">
    <citation type="submission" date="2020-05" db="UniProtKB">
        <authorList>
            <consortium name="EnsemblMetazoa"/>
        </authorList>
    </citation>
    <scope>IDENTIFICATION</scope>
</reference>
<dbReference type="VEuPathDB" id="VectorBase:ASIS023726"/>
<dbReference type="EMBL" id="ATLV01026914">
    <property type="status" value="NOT_ANNOTATED_CDS"/>
    <property type="molecule type" value="Genomic_DNA"/>
</dbReference>
<dbReference type="VEuPathDB" id="VectorBase:ASIC021862"/>